<dbReference type="SUPFAM" id="SSF102114">
    <property type="entry name" value="Radical SAM enzymes"/>
    <property type="match status" value="1"/>
</dbReference>
<evidence type="ECO:0000256" key="7">
    <source>
        <dbReference type="ARBA" id="ARBA00023239"/>
    </source>
</evidence>
<evidence type="ECO:0000259" key="8">
    <source>
        <dbReference type="PROSITE" id="PS51918"/>
    </source>
</evidence>
<proteinExistence type="inferred from homology"/>
<dbReference type="EMBL" id="UINC01045055">
    <property type="protein sequence ID" value="SVB51339.1"/>
    <property type="molecule type" value="Genomic_DNA"/>
</dbReference>
<evidence type="ECO:0000313" key="9">
    <source>
        <dbReference type="EMBL" id="SVB51339.1"/>
    </source>
</evidence>
<dbReference type="InterPro" id="IPR058240">
    <property type="entry name" value="rSAM_sf"/>
</dbReference>
<accession>A0A382ELS0</accession>
<dbReference type="Pfam" id="PF04055">
    <property type="entry name" value="Radical_SAM"/>
    <property type="match status" value="1"/>
</dbReference>
<evidence type="ECO:0000256" key="2">
    <source>
        <dbReference type="ARBA" id="ARBA00022691"/>
    </source>
</evidence>
<evidence type="ECO:0000256" key="4">
    <source>
        <dbReference type="ARBA" id="ARBA00022842"/>
    </source>
</evidence>
<gene>
    <name evidence="9" type="ORF">METZ01_LOCUS204193</name>
</gene>
<reference evidence="9" key="1">
    <citation type="submission" date="2018-05" db="EMBL/GenBank/DDBJ databases">
        <authorList>
            <person name="Lanie J.A."/>
            <person name="Ng W.-L."/>
            <person name="Kazmierczak K.M."/>
            <person name="Andrzejewski T.M."/>
            <person name="Davidsen T.M."/>
            <person name="Wayne K.J."/>
            <person name="Tettelin H."/>
            <person name="Glass J.I."/>
            <person name="Rusch D."/>
            <person name="Podicherti R."/>
            <person name="Tsui H.-C.T."/>
            <person name="Winkler M.E."/>
        </authorList>
    </citation>
    <scope>NUCLEOTIDE SEQUENCE</scope>
</reference>
<keyword evidence="3" id="KW-0479">Metal-binding</keyword>
<dbReference type="PANTHER" id="PTHR42836">
    <property type="entry name" value="7-CARBOXY-7-DEAZAGUANINE SYNTHASE"/>
    <property type="match status" value="1"/>
</dbReference>
<keyword evidence="2" id="KW-0949">S-adenosyl-L-methionine</keyword>
<dbReference type="GO" id="GO:0016829">
    <property type="term" value="F:lyase activity"/>
    <property type="evidence" value="ECO:0007669"/>
    <property type="project" value="UniProtKB-KW"/>
</dbReference>
<dbReference type="Gene3D" id="3.20.20.70">
    <property type="entry name" value="Aldolase class I"/>
    <property type="match status" value="1"/>
</dbReference>
<evidence type="ECO:0000256" key="1">
    <source>
        <dbReference type="ARBA" id="ARBA00022485"/>
    </source>
</evidence>
<evidence type="ECO:0000256" key="5">
    <source>
        <dbReference type="ARBA" id="ARBA00023004"/>
    </source>
</evidence>
<dbReference type="SFLD" id="SFLDS00029">
    <property type="entry name" value="Radical_SAM"/>
    <property type="match status" value="1"/>
</dbReference>
<organism evidence="9">
    <name type="scientific">marine metagenome</name>
    <dbReference type="NCBI Taxonomy" id="408172"/>
    <lineage>
        <taxon>unclassified sequences</taxon>
        <taxon>metagenomes</taxon>
        <taxon>ecological metagenomes</taxon>
    </lineage>
</organism>
<keyword evidence="7" id="KW-0456">Lyase</keyword>
<dbReference type="InterPro" id="IPR007197">
    <property type="entry name" value="rSAM"/>
</dbReference>
<feature type="domain" description="Radical SAM core" evidence="8">
    <location>
        <begin position="16"/>
        <end position="222"/>
    </location>
</feature>
<protein>
    <recommendedName>
        <fullName evidence="8">Radical SAM core domain-containing protein</fullName>
    </recommendedName>
</protein>
<dbReference type="InterPro" id="IPR024924">
    <property type="entry name" value="7-CO-7-deazaguanine_synth-like"/>
</dbReference>
<keyword evidence="1" id="KW-0004">4Fe-4S</keyword>
<dbReference type="AlphaFoldDB" id="A0A382ELS0"/>
<dbReference type="HAMAP" id="MF_00917">
    <property type="entry name" value="QueE"/>
    <property type="match status" value="1"/>
</dbReference>
<dbReference type="GO" id="GO:0051539">
    <property type="term" value="F:4 iron, 4 sulfur cluster binding"/>
    <property type="evidence" value="ECO:0007669"/>
    <property type="project" value="UniProtKB-KW"/>
</dbReference>
<dbReference type="PIRSF" id="PIRSF000370">
    <property type="entry name" value="QueE"/>
    <property type="match status" value="1"/>
</dbReference>
<dbReference type="PANTHER" id="PTHR42836:SF1">
    <property type="entry name" value="7-CARBOXY-7-DEAZAGUANINE SYNTHASE"/>
    <property type="match status" value="1"/>
</dbReference>
<keyword evidence="5" id="KW-0408">Iron</keyword>
<dbReference type="CDD" id="cd01335">
    <property type="entry name" value="Radical_SAM"/>
    <property type="match status" value="1"/>
</dbReference>
<keyword evidence="6" id="KW-0411">Iron-sulfur</keyword>
<sequence>MKYSELFYTIQGEGILIGIPSVFLRTSYCNLRCIWCDTPYTSWKPEDKNISVNKAIEKITKYNCKHVVITGGEPFIQAKELVDLCYKLSENGHHITIETNATVYEDVSAHLISMSPKLRNSNPKPDNHYYEMHQHKRIQTEVIHKFLDNYTCQLKFVMETPEDLEEIKCLQVEIGIPDEEIVLMPQGISTEETQTKQEWIIELCKQHGYRYSPRVHIDIWGNQRGV</sequence>
<dbReference type="GO" id="GO:0046872">
    <property type="term" value="F:metal ion binding"/>
    <property type="evidence" value="ECO:0007669"/>
    <property type="project" value="UniProtKB-KW"/>
</dbReference>
<dbReference type="InterPro" id="IPR013785">
    <property type="entry name" value="Aldolase_TIM"/>
</dbReference>
<evidence type="ECO:0000256" key="6">
    <source>
        <dbReference type="ARBA" id="ARBA00023014"/>
    </source>
</evidence>
<evidence type="ECO:0000256" key="3">
    <source>
        <dbReference type="ARBA" id="ARBA00022723"/>
    </source>
</evidence>
<name>A0A382ELS0_9ZZZZ</name>
<dbReference type="PROSITE" id="PS51918">
    <property type="entry name" value="RADICAL_SAM"/>
    <property type="match status" value="1"/>
</dbReference>
<keyword evidence="4" id="KW-0460">Magnesium</keyword>